<protein>
    <submittedName>
        <fullName evidence="2">DUF1294 domain-containing protein</fullName>
    </submittedName>
</protein>
<feature type="transmembrane region" description="Helical" evidence="1">
    <location>
        <begin position="6"/>
        <end position="23"/>
    </location>
</feature>
<keyword evidence="1" id="KW-0812">Transmembrane</keyword>
<dbReference type="InterPro" id="IPR010718">
    <property type="entry name" value="DUF1294"/>
</dbReference>
<evidence type="ECO:0000256" key="1">
    <source>
        <dbReference type="SAM" id="Phobius"/>
    </source>
</evidence>
<gene>
    <name evidence="2" type="ORF">FLK61_35705</name>
</gene>
<proteinExistence type="predicted"/>
<dbReference type="KEGG" id="psua:FLK61_35705"/>
<sequence>MEALILFGYLLVINIIAATLFIGDKQAARAKKRRISEKNLLTIAFLGGALGMLITGQVIRHKTKKPVFKLLLPVFVLAHATLLIYLGFI</sequence>
<evidence type="ECO:0000313" key="2">
    <source>
        <dbReference type="EMBL" id="QKS72010.1"/>
    </source>
</evidence>
<feature type="transmembrane region" description="Helical" evidence="1">
    <location>
        <begin position="70"/>
        <end position="88"/>
    </location>
</feature>
<reference evidence="3" key="1">
    <citation type="submission" date="2019-07" db="EMBL/GenBank/DDBJ databases">
        <title>Bacillus alkalisoli sp. nov. isolated from saline soil.</title>
        <authorList>
            <person name="Sun J.-Q."/>
            <person name="Xu L."/>
        </authorList>
    </citation>
    <scope>NUCLEOTIDE SEQUENCE [LARGE SCALE GENOMIC DNA]</scope>
    <source>
        <strain evidence="3">M4U3P1</strain>
    </source>
</reference>
<dbReference type="Proteomes" id="UP000318138">
    <property type="component" value="Chromosome"/>
</dbReference>
<dbReference type="EMBL" id="CP041372">
    <property type="protein sequence ID" value="QKS72010.1"/>
    <property type="molecule type" value="Genomic_DNA"/>
</dbReference>
<dbReference type="AlphaFoldDB" id="A0A859FGT6"/>
<dbReference type="PIRSF" id="PIRSF002599">
    <property type="entry name" value="Cold_shock_A"/>
    <property type="match status" value="1"/>
</dbReference>
<keyword evidence="3" id="KW-1185">Reference proteome</keyword>
<dbReference type="GO" id="GO:0003676">
    <property type="term" value="F:nucleic acid binding"/>
    <property type="evidence" value="ECO:0007669"/>
    <property type="project" value="InterPro"/>
</dbReference>
<dbReference type="Pfam" id="PF06961">
    <property type="entry name" value="DUF1294"/>
    <property type="match status" value="1"/>
</dbReference>
<keyword evidence="1" id="KW-1133">Transmembrane helix</keyword>
<name>A0A859FGT6_9BACI</name>
<feature type="transmembrane region" description="Helical" evidence="1">
    <location>
        <begin position="39"/>
        <end position="58"/>
    </location>
</feature>
<evidence type="ECO:0000313" key="3">
    <source>
        <dbReference type="Proteomes" id="UP000318138"/>
    </source>
</evidence>
<dbReference type="InterPro" id="IPR012156">
    <property type="entry name" value="Cold_shock_CspA"/>
</dbReference>
<keyword evidence="1" id="KW-0472">Membrane</keyword>
<organism evidence="2 3">
    <name type="scientific">Paenalkalicoccus suaedae</name>
    <dbReference type="NCBI Taxonomy" id="2592382"/>
    <lineage>
        <taxon>Bacteria</taxon>
        <taxon>Bacillati</taxon>
        <taxon>Bacillota</taxon>
        <taxon>Bacilli</taxon>
        <taxon>Bacillales</taxon>
        <taxon>Bacillaceae</taxon>
        <taxon>Paenalkalicoccus</taxon>
    </lineage>
</organism>
<dbReference type="RefSeq" id="WP_176009993.1">
    <property type="nucleotide sequence ID" value="NZ_CP041372.2"/>
</dbReference>
<accession>A0A859FGT6</accession>